<name>A0A1D7QXE1_9BACI</name>
<evidence type="ECO:0000259" key="4">
    <source>
        <dbReference type="PROSITE" id="PS51379"/>
    </source>
</evidence>
<dbReference type="InterPro" id="IPR017896">
    <property type="entry name" value="4Fe4S_Fe-S-bd"/>
</dbReference>
<organism evidence="5 6">
    <name type="scientific">Salisediminibacterium beveridgei</name>
    <dbReference type="NCBI Taxonomy" id="632773"/>
    <lineage>
        <taxon>Bacteria</taxon>
        <taxon>Bacillati</taxon>
        <taxon>Bacillota</taxon>
        <taxon>Bacilli</taxon>
        <taxon>Bacillales</taxon>
        <taxon>Bacillaceae</taxon>
        <taxon>Salisediminibacterium</taxon>
    </lineage>
</organism>
<evidence type="ECO:0000256" key="1">
    <source>
        <dbReference type="ARBA" id="ARBA00022723"/>
    </source>
</evidence>
<dbReference type="EMBL" id="CP012502">
    <property type="protein sequence ID" value="AOM83693.1"/>
    <property type="molecule type" value="Genomic_DNA"/>
</dbReference>
<dbReference type="Pfam" id="PF12838">
    <property type="entry name" value="Fer4_7"/>
    <property type="match status" value="1"/>
</dbReference>
<dbReference type="AlphaFoldDB" id="A0A1D7QXE1"/>
<sequence>MLEKFLFKRVKDQASIRISHDTCLRSRYKWNACTICVDTCPSDAITISEEGKVVYDSNTCNDCHFCMHECPTDAIYYESEMMQKYEQRITQRDVVTYTCRKQATGSGEQIELPCLSLLTPEYLMAGELHEKEQEILCNPKKCASCEYNFDPDEGLQWVREWSAYSFTEQVKIQTDPKQIRGKKRSYNRRELFQMTSNTTKQSIGNLLIDSFYEPKSLKEKIQPPQKRKYAMVYLERKKSQFGDEVMEAVAPLLNGARITVEGELDFWHHLAAICPTGALKQTSDDSGDRLLFNGRDCVNCDICEQLSDQIVREPASSIHDYLGEVTLAERQMDACPSCNGKKPVQRDICDDCEHTKKKRASLLDSW</sequence>
<keyword evidence="2" id="KW-0408">Iron</keyword>
<dbReference type="Gene3D" id="3.30.70.20">
    <property type="match status" value="1"/>
</dbReference>
<dbReference type="OrthoDB" id="9672at2"/>
<dbReference type="KEGG" id="bbev:BBEV_2352"/>
<dbReference type="RefSeq" id="WP_069365647.1">
    <property type="nucleotide sequence ID" value="NZ_CP012502.1"/>
</dbReference>
<dbReference type="InterPro" id="IPR017900">
    <property type="entry name" value="4Fe4S_Fe_S_CS"/>
</dbReference>
<evidence type="ECO:0000256" key="3">
    <source>
        <dbReference type="ARBA" id="ARBA00023014"/>
    </source>
</evidence>
<accession>A0A1D7QXE1</accession>
<dbReference type="Proteomes" id="UP000094463">
    <property type="component" value="Chromosome"/>
</dbReference>
<feature type="domain" description="4Fe-4S ferredoxin-type" evidence="4">
    <location>
        <begin position="32"/>
        <end position="50"/>
    </location>
</feature>
<keyword evidence="3" id="KW-0411">Iron-sulfur</keyword>
<keyword evidence="6" id="KW-1185">Reference proteome</keyword>
<dbReference type="STRING" id="632773.BBEV_2352"/>
<dbReference type="GO" id="GO:0046872">
    <property type="term" value="F:metal ion binding"/>
    <property type="evidence" value="ECO:0007669"/>
    <property type="project" value="UniProtKB-KW"/>
</dbReference>
<dbReference type="PROSITE" id="PS00198">
    <property type="entry name" value="4FE4S_FER_1"/>
    <property type="match status" value="1"/>
</dbReference>
<protein>
    <submittedName>
        <fullName evidence="5">Ferredoxin</fullName>
    </submittedName>
</protein>
<dbReference type="SUPFAM" id="SSF54862">
    <property type="entry name" value="4Fe-4S ferredoxins"/>
    <property type="match status" value="1"/>
</dbReference>
<feature type="domain" description="4Fe-4S ferredoxin-type" evidence="4">
    <location>
        <begin position="51"/>
        <end position="80"/>
    </location>
</feature>
<keyword evidence="1" id="KW-0479">Metal-binding</keyword>
<evidence type="ECO:0000313" key="6">
    <source>
        <dbReference type="Proteomes" id="UP000094463"/>
    </source>
</evidence>
<reference evidence="5 6" key="1">
    <citation type="submission" date="2015-08" db="EMBL/GenBank/DDBJ databases">
        <title>The complete genome sequence of Bacillus beveridgei MLTeJB.</title>
        <authorList>
            <person name="Hanson T.E."/>
            <person name="Mesa C."/>
            <person name="Basesman S.M."/>
            <person name="Oremland R.S."/>
        </authorList>
    </citation>
    <scope>NUCLEOTIDE SEQUENCE [LARGE SCALE GENOMIC DNA]</scope>
    <source>
        <strain evidence="5 6">MLTeJB</strain>
    </source>
</reference>
<proteinExistence type="predicted"/>
<evidence type="ECO:0000313" key="5">
    <source>
        <dbReference type="EMBL" id="AOM83693.1"/>
    </source>
</evidence>
<dbReference type="PROSITE" id="PS51379">
    <property type="entry name" value="4FE4S_FER_2"/>
    <property type="match status" value="2"/>
</dbReference>
<dbReference type="GO" id="GO:0051536">
    <property type="term" value="F:iron-sulfur cluster binding"/>
    <property type="evidence" value="ECO:0007669"/>
    <property type="project" value="UniProtKB-KW"/>
</dbReference>
<gene>
    <name evidence="5" type="ORF">BBEV_2352</name>
</gene>
<evidence type="ECO:0000256" key="2">
    <source>
        <dbReference type="ARBA" id="ARBA00023004"/>
    </source>
</evidence>